<dbReference type="AlphaFoldDB" id="A0A9D1GYZ9"/>
<reference evidence="2" key="1">
    <citation type="submission" date="2020-10" db="EMBL/GenBank/DDBJ databases">
        <authorList>
            <person name="Gilroy R."/>
        </authorList>
    </citation>
    <scope>NUCLEOTIDE SEQUENCE</scope>
    <source>
        <strain evidence="2">ChiGjej1B1-24693</strain>
    </source>
</reference>
<feature type="region of interest" description="Disordered" evidence="1">
    <location>
        <begin position="1"/>
        <end position="26"/>
    </location>
</feature>
<dbReference type="Proteomes" id="UP000886842">
    <property type="component" value="Unassembled WGS sequence"/>
</dbReference>
<comment type="caution">
    <text evidence="2">The sequence shown here is derived from an EMBL/GenBank/DDBJ whole genome shotgun (WGS) entry which is preliminary data.</text>
</comment>
<evidence type="ECO:0000313" key="3">
    <source>
        <dbReference type="Proteomes" id="UP000886842"/>
    </source>
</evidence>
<dbReference type="EMBL" id="DVLP01000178">
    <property type="protein sequence ID" value="HIT75085.1"/>
    <property type="molecule type" value="Genomic_DNA"/>
</dbReference>
<accession>A0A9D1GYZ9</accession>
<proteinExistence type="predicted"/>
<name>A0A9D1GYZ9_9ACTN</name>
<evidence type="ECO:0000313" key="2">
    <source>
        <dbReference type="EMBL" id="HIT75085.1"/>
    </source>
</evidence>
<evidence type="ECO:0000256" key="1">
    <source>
        <dbReference type="SAM" id="MobiDB-lite"/>
    </source>
</evidence>
<organism evidence="2 3">
    <name type="scientific">Candidatus Avipropionibacterium avicola</name>
    <dbReference type="NCBI Taxonomy" id="2840701"/>
    <lineage>
        <taxon>Bacteria</taxon>
        <taxon>Bacillati</taxon>
        <taxon>Actinomycetota</taxon>
        <taxon>Actinomycetes</taxon>
        <taxon>Propionibacteriales</taxon>
        <taxon>Propionibacteriaceae</taxon>
        <taxon>Propionibacteriaceae incertae sedis</taxon>
        <taxon>Candidatus Avipropionibacterium</taxon>
    </lineage>
</organism>
<protein>
    <submittedName>
        <fullName evidence="2">Uncharacterized protein</fullName>
    </submittedName>
</protein>
<reference evidence="2" key="2">
    <citation type="journal article" date="2021" name="PeerJ">
        <title>Extensive microbial diversity within the chicken gut microbiome revealed by metagenomics and culture.</title>
        <authorList>
            <person name="Gilroy R."/>
            <person name="Ravi A."/>
            <person name="Getino M."/>
            <person name="Pursley I."/>
            <person name="Horton D.L."/>
            <person name="Alikhan N.F."/>
            <person name="Baker D."/>
            <person name="Gharbi K."/>
            <person name="Hall N."/>
            <person name="Watson M."/>
            <person name="Adriaenssens E.M."/>
            <person name="Foster-Nyarko E."/>
            <person name="Jarju S."/>
            <person name="Secka A."/>
            <person name="Antonio M."/>
            <person name="Oren A."/>
            <person name="Chaudhuri R.R."/>
            <person name="La Ragione R."/>
            <person name="Hildebrand F."/>
            <person name="Pallen M.J."/>
        </authorList>
    </citation>
    <scope>NUCLEOTIDE SEQUENCE</scope>
    <source>
        <strain evidence="2">ChiGjej1B1-24693</strain>
    </source>
</reference>
<gene>
    <name evidence="2" type="ORF">IAA98_05840</name>
</gene>
<sequence>MTHGPQDPPATEFPQYQPGASYQGEPRADGRYAVLIINERAGQQNIAHPNQVTDVLPEDAALAFIASVARREQQAWVEITDKDLVLQISPRELMIYRPSSWAGDRVTRVVIGQVR</sequence>